<evidence type="ECO:0000256" key="2">
    <source>
        <dbReference type="SAM" id="Phobius"/>
    </source>
</evidence>
<proteinExistence type="predicted"/>
<evidence type="ECO:0000259" key="3">
    <source>
        <dbReference type="Pfam" id="PF13399"/>
    </source>
</evidence>
<keyword evidence="2" id="KW-1133">Transmembrane helix</keyword>
<dbReference type="Pfam" id="PF13399">
    <property type="entry name" value="LytR_C"/>
    <property type="match status" value="1"/>
</dbReference>
<dbReference type="EMBL" id="JBHSIS010000006">
    <property type="protein sequence ID" value="MFC4854320.1"/>
    <property type="molecule type" value="Genomic_DNA"/>
</dbReference>
<name>A0ABV9S1A2_9PSEU</name>
<feature type="compositionally biased region" description="Low complexity" evidence="1">
    <location>
        <begin position="79"/>
        <end position="100"/>
    </location>
</feature>
<evidence type="ECO:0000256" key="1">
    <source>
        <dbReference type="SAM" id="MobiDB-lite"/>
    </source>
</evidence>
<dbReference type="InterPro" id="IPR027381">
    <property type="entry name" value="LytR/CpsA/Psr_C"/>
</dbReference>
<reference evidence="5" key="1">
    <citation type="journal article" date="2019" name="Int. J. Syst. Evol. Microbiol.">
        <title>The Global Catalogue of Microorganisms (GCM) 10K type strain sequencing project: providing services to taxonomists for standard genome sequencing and annotation.</title>
        <authorList>
            <consortium name="The Broad Institute Genomics Platform"/>
            <consortium name="The Broad Institute Genome Sequencing Center for Infectious Disease"/>
            <person name="Wu L."/>
            <person name="Ma J."/>
        </authorList>
    </citation>
    <scope>NUCLEOTIDE SEQUENCE [LARGE SCALE GENOMIC DNA]</scope>
    <source>
        <strain evidence="5">ZS-22-S1</strain>
    </source>
</reference>
<keyword evidence="2" id="KW-0472">Membrane</keyword>
<dbReference type="Gene3D" id="3.30.70.2390">
    <property type="match status" value="1"/>
</dbReference>
<organism evidence="4 5">
    <name type="scientific">Actinophytocola glycyrrhizae</name>
    <dbReference type="NCBI Taxonomy" id="2044873"/>
    <lineage>
        <taxon>Bacteria</taxon>
        <taxon>Bacillati</taxon>
        <taxon>Actinomycetota</taxon>
        <taxon>Actinomycetes</taxon>
        <taxon>Pseudonocardiales</taxon>
        <taxon>Pseudonocardiaceae</taxon>
    </lineage>
</organism>
<feature type="region of interest" description="Disordered" evidence="1">
    <location>
        <begin position="39"/>
        <end position="115"/>
    </location>
</feature>
<accession>A0ABV9S1A2</accession>
<protein>
    <submittedName>
        <fullName evidence="4">LytR C-terminal domain-containing protein</fullName>
    </submittedName>
</protein>
<dbReference type="Proteomes" id="UP001595859">
    <property type="component" value="Unassembled WGS sequence"/>
</dbReference>
<feature type="domain" description="LytR/CpsA/Psr regulator C-terminal" evidence="3">
    <location>
        <begin position="114"/>
        <end position="204"/>
    </location>
</feature>
<feature type="compositionally biased region" description="Gly residues" evidence="1">
    <location>
        <begin position="39"/>
        <end position="49"/>
    </location>
</feature>
<keyword evidence="2" id="KW-0812">Transmembrane</keyword>
<feature type="compositionally biased region" description="Low complexity" evidence="1">
    <location>
        <begin position="55"/>
        <end position="71"/>
    </location>
</feature>
<evidence type="ECO:0000313" key="5">
    <source>
        <dbReference type="Proteomes" id="UP001595859"/>
    </source>
</evidence>
<comment type="caution">
    <text evidence="4">The sequence shown here is derived from an EMBL/GenBank/DDBJ whole genome shotgun (WGS) entry which is preliminary data.</text>
</comment>
<gene>
    <name evidence="4" type="ORF">ACFPCV_12470</name>
</gene>
<evidence type="ECO:0000313" key="4">
    <source>
        <dbReference type="EMBL" id="MFC4854320.1"/>
    </source>
</evidence>
<sequence length="212" mass="21431">MTSPDSGSTRPLRVAGLALLGVAAVALVIGLVTMFGGNGDGRADGGNGTGERPPESTTSSSSRPGGNPPSSAITSKSVPPTTTTTTGSSPTTGTTTTTTPARPPGDGNGEPEKSVPVRVLNNSTVSGLAATAADDLREDGWQVTEIGNYSASNLPETTVFFRPGTTEEAAARALATTFGLAVKPRIDTLANQPAGIIIVVTSDYTETDKNER</sequence>
<dbReference type="RefSeq" id="WP_378056266.1">
    <property type="nucleotide sequence ID" value="NZ_JBHSIS010000006.1"/>
</dbReference>
<feature type="transmembrane region" description="Helical" evidence="2">
    <location>
        <begin position="12"/>
        <end position="32"/>
    </location>
</feature>
<keyword evidence="5" id="KW-1185">Reference proteome</keyword>